<reference evidence="2" key="1">
    <citation type="journal article" date="2023" name="Nat. Plants">
        <title>Single-cell RNA sequencing provides a high-resolution roadmap for understanding the multicellular compartmentation of specialized metabolism.</title>
        <authorList>
            <person name="Sun S."/>
            <person name="Shen X."/>
            <person name="Li Y."/>
            <person name="Li Y."/>
            <person name="Wang S."/>
            <person name="Li R."/>
            <person name="Zhang H."/>
            <person name="Shen G."/>
            <person name="Guo B."/>
            <person name="Wei J."/>
            <person name="Xu J."/>
            <person name="St-Pierre B."/>
            <person name="Chen S."/>
            <person name="Sun C."/>
        </authorList>
    </citation>
    <scope>NUCLEOTIDE SEQUENCE [LARGE SCALE GENOMIC DNA]</scope>
</reference>
<comment type="caution">
    <text evidence="1">The sequence shown here is derived from an EMBL/GenBank/DDBJ whole genome shotgun (WGS) entry which is preliminary data.</text>
</comment>
<organism evidence="1 2">
    <name type="scientific">Catharanthus roseus</name>
    <name type="common">Madagascar periwinkle</name>
    <name type="synonym">Vinca rosea</name>
    <dbReference type="NCBI Taxonomy" id="4058"/>
    <lineage>
        <taxon>Eukaryota</taxon>
        <taxon>Viridiplantae</taxon>
        <taxon>Streptophyta</taxon>
        <taxon>Embryophyta</taxon>
        <taxon>Tracheophyta</taxon>
        <taxon>Spermatophyta</taxon>
        <taxon>Magnoliopsida</taxon>
        <taxon>eudicotyledons</taxon>
        <taxon>Gunneridae</taxon>
        <taxon>Pentapetalae</taxon>
        <taxon>asterids</taxon>
        <taxon>lamiids</taxon>
        <taxon>Gentianales</taxon>
        <taxon>Apocynaceae</taxon>
        <taxon>Rauvolfioideae</taxon>
        <taxon>Vinceae</taxon>
        <taxon>Catharanthinae</taxon>
        <taxon>Catharanthus</taxon>
    </lineage>
</organism>
<gene>
    <name evidence="1" type="ORF">M9H77_27077</name>
</gene>
<sequence>MSKFIPQELLVQILVKVPPKSLIRFRCVCKSWKTLISSPDFLSIHTQLAFLSDPPMPRMLVRHFSESQKAEIYSVHHDNSAFTVDNDVKVVLPSRSPFAYFRIVGSCNGLLLLSDDFLGSNESLLNDFKVARLTYVQGFNVNDKLPPIVEVFSLCTGSWREIRDNPLQRWVTGIPRRNAFVDGKVYWIAYGMEEEHLIQVFDISDEAFKEMLLPKVQVTEKARSLVVSVYEESIAFFHSKENNGDTRCCIWVKEEYGVREPWTKIFNGS</sequence>
<evidence type="ECO:0000313" key="2">
    <source>
        <dbReference type="Proteomes" id="UP001060085"/>
    </source>
</evidence>
<dbReference type="EMBL" id="CM044706">
    <property type="protein sequence ID" value="KAI5658284.1"/>
    <property type="molecule type" value="Genomic_DNA"/>
</dbReference>
<proteinExistence type="predicted"/>
<evidence type="ECO:0000313" key="1">
    <source>
        <dbReference type="EMBL" id="KAI5658284.1"/>
    </source>
</evidence>
<keyword evidence="2" id="KW-1185">Reference proteome</keyword>
<protein>
    <submittedName>
        <fullName evidence="1">Uncharacterized protein</fullName>
    </submittedName>
</protein>
<name>A0ACC0ABW9_CATRO</name>
<accession>A0ACC0ABW9</accession>
<dbReference type="Proteomes" id="UP001060085">
    <property type="component" value="Linkage Group LG06"/>
</dbReference>